<dbReference type="InterPro" id="IPR007564">
    <property type="entry name" value="UPF0212"/>
</dbReference>
<feature type="region of interest" description="Disordered" evidence="1">
    <location>
        <begin position="80"/>
        <end position="101"/>
    </location>
</feature>
<evidence type="ECO:0000313" key="4">
    <source>
        <dbReference type="Proteomes" id="UP001596434"/>
    </source>
</evidence>
<organism evidence="3 4">
    <name type="scientific">Haloplanus litoreus</name>
    <dbReference type="NCBI Taxonomy" id="767515"/>
    <lineage>
        <taxon>Archaea</taxon>
        <taxon>Methanobacteriati</taxon>
        <taxon>Methanobacteriota</taxon>
        <taxon>Stenosarchaea group</taxon>
        <taxon>Halobacteria</taxon>
        <taxon>Halobacteriales</taxon>
        <taxon>Haloferacaceae</taxon>
        <taxon>Haloplanus</taxon>
    </lineage>
</organism>
<reference evidence="3" key="1">
    <citation type="journal article" date="2014" name="Int. J. Syst. Evol. Microbiol.">
        <title>Complete genome sequence of Corynebacterium casei LMG S-19264T (=DSM 44701T), isolated from a smear-ripened cheese.</title>
        <authorList>
            <consortium name="US DOE Joint Genome Institute (JGI-PGF)"/>
            <person name="Walter F."/>
            <person name="Albersmeier A."/>
            <person name="Kalinowski J."/>
            <person name="Ruckert C."/>
        </authorList>
    </citation>
    <scope>NUCLEOTIDE SEQUENCE [LARGE SCALE GENOMIC DNA]</scope>
    <source>
        <strain evidence="3">CGMCC 4.163</strain>
    </source>
</reference>
<keyword evidence="4" id="KW-1185">Reference proteome</keyword>
<dbReference type="AlphaFoldDB" id="A0ABD6A2S3"/>
<evidence type="ECO:0000313" key="2">
    <source>
        <dbReference type="EMBL" id="MFC7257035.1"/>
    </source>
</evidence>
<dbReference type="EMBL" id="JBHTAT010000004">
    <property type="protein sequence ID" value="MFC7257202.1"/>
    <property type="molecule type" value="Genomic_DNA"/>
</dbReference>
<dbReference type="EMBL" id="JBHTAT010000004">
    <property type="protein sequence ID" value="MFC7257035.1"/>
    <property type="molecule type" value="Genomic_DNA"/>
</dbReference>
<reference evidence="3" key="3">
    <citation type="submission" date="2024-09" db="EMBL/GenBank/DDBJ databases">
        <authorList>
            <person name="Sun Q."/>
        </authorList>
    </citation>
    <scope>NUCLEOTIDE SEQUENCE</scope>
    <source>
        <strain evidence="3">CGMCC 4.163</strain>
    </source>
</reference>
<dbReference type="PANTHER" id="PTHR42199">
    <property type="entry name" value="UPF0212 PROTEIN MJ0068"/>
    <property type="match status" value="1"/>
</dbReference>
<feature type="compositionally biased region" description="Basic and acidic residues" evidence="1">
    <location>
        <begin position="81"/>
        <end position="93"/>
    </location>
</feature>
<proteinExistence type="predicted"/>
<sequence>MTLSVPWLVRGAQAVQDAINIAVSEVGTRVSEADSTHVDHCDISIQTLSCPTCGTPIEAVLVVAETALVGPTLECTVTARSSEDAEQTTRRELGTAFDGTPLVPVGTVRVDARPDVE</sequence>
<dbReference type="Pfam" id="PF04475">
    <property type="entry name" value="DUF555"/>
    <property type="match status" value="1"/>
</dbReference>
<protein>
    <submittedName>
        <fullName evidence="3">DUF555 domain-containing protein</fullName>
    </submittedName>
</protein>
<evidence type="ECO:0000256" key="1">
    <source>
        <dbReference type="SAM" id="MobiDB-lite"/>
    </source>
</evidence>
<dbReference type="Proteomes" id="UP001596434">
    <property type="component" value="Unassembled WGS sequence"/>
</dbReference>
<gene>
    <name evidence="2" type="ORF">ACFQKE_17390</name>
    <name evidence="3" type="ORF">ACFQKE_18240</name>
</gene>
<reference evidence="4" key="2">
    <citation type="journal article" date="2019" name="Int. J. Syst. Evol. Microbiol.">
        <title>The Global Catalogue of Microorganisms (GCM) 10K type strain sequencing project: providing services to taxonomists for standard genome sequencing and annotation.</title>
        <authorList>
            <consortium name="The Broad Institute Genomics Platform"/>
            <consortium name="The Broad Institute Genome Sequencing Center for Infectious Disease"/>
            <person name="Wu L."/>
            <person name="Ma J."/>
        </authorList>
    </citation>
    <scope>NUCLEOTIDE SEQUENCE [LARGE SCALE GENOMIC DNA]</scope>
    <source>
        <strain evidence="4">GX21</strain>
    </source>
</reference>
<dbReference type="RefSeq" id="WP_379706836.1">
    <property type="nucleotide sequence ID" value="NZ_JBHTAT010000004.1"/>
</dbReference>
<comment type="caution">
    <text evidence="3">The sequence shown here is derived from an EMBL/GenBank/DDBJ whole genome shotgun (WGS) entry which is preliminary data.</text>
</comment>
<evidence type="ECO:0000313" key="3">
    <source>
        <dbReference type="EMBL" id="MFC7257202.1"/>
    </source>
</evidence>
<dbReference type="PANTHER" id="PTHR42199:SF1">
    <property type="entry name" value="UPF0212 PROTEIN TK1194"/>
    <property type="match status" value="1"/>
</dbReference>
<name>A0ABD6A2S3_9EURY</name>
<accession>A0ABD6A2S3</accession>